<dbReference type="VEuPathDB" id="VectorBase:SCAU008556"/>
<feature type="chain" id="PRO_5009326724" description="Cystatin domain-containing protein" evidence="1">
    <location>
        <begin position="20"/>
        <end position="138"/>
    </location>
</feature>
<dbReference type="SUPFAM" id="SSF54403">
    <property type="entry name" value="Cystatin/monellin"/>
    <property type="match status" value="1"/>
</dbReference>
<feature type="signal peptide" evidence="1">
    <location>
        <begin position="1"/>
        <end position="19"/>
    </location>
</feature>
<evidence type="ECO:0000259" key="2">
    <source>
        <dbReference type="SMART" id="SM00043"/>
    </source>
</evidence>
<evidence type="ECO:0000313" key="4">
    <source>
        <dbReference type="Proteomes" id="UP000095300"/>
    </source>
</evidence>
<dbReference type="AlphaFoldDB" id="A0A1I8PJ37"/>
<gene>
    <name evidence="3" type="primary">106085882</name>
</gene>
<feature type="domain" description="Cystatin" evidence="2">
    <location>
        <begin position="35"/>
        <end position="127"/>
    </location>
</feature>
<dbReference type="OrthoDB" id="8026766at2759"/>
<dbReference type="InterPro" id="IPR000010">
    <property type="entry name" value="Cystatin_dom"/>
</dbReference>
<reference evidence="3" key="1">
    <citation type="submission" date="2020-05" db="UniProtKB">
        <authorList>
            <consortium name="EnsemblMetazoa"/>
        </authorList>
    </citation>
    <scope>IDENTIFICATION</scope>
    <source>
        <strain evidence="3">USDA</strain>
    </source>
</reference>
<dbReference type="SMART" id="SM00043">
    <property type="entry name" value="CY"/>
    <property type="match status" value="1"/>
</dbReference>
<dbReference type="EnsemblMetazoa" id="SCAU008556-RA">
    <property type="protein sequence ID" value="SCAU008556-PA"/>
    <property type="gene ID" value="SCAU008556"/>
</dbReference>
<sequence>MHTLYIAAVLAAICVAINAQVNFPEPQVIQPLELHNVGGRHKLEGDDIKEAEDELTKSLTKIASGENGPHYRLEKIHAAYKAIVAGFRYDINADLVDDDNKGETKNCDVQIWSKPVNEGSRVTFKCYQEPVVVREHEA</sequence>
<dbReference type="InterPro" id="IPR046350">
    <property type="entry name" value="Cystatin_sf"/>
</dbReference>
<proteinExistence type="predicted"/>
<keyword evidence="4" id="KW-1185">Reference proteome</keyword>
<protein>
    <recommendedName>
        <fullName evidence="2">Cystatin domain-containing protein</fullName>
    </recommendedName>
</protein>
<evidence type="ECO:0000313" key="3">
    <source>
        <dbReference type="EnsemblMetazoa" id="SCAU008556-PA"/>
    </source>
</evidence>
<dbReference type="CDD" id="cd00042">
    <property type="entry name" value="CY"/>
    <property type="match status" value="1"/>
</dbReference>
<dbReference type="Proteomes" id="UP000095300">
    <property type="component" value="Unassembled WGS sequence"/>
</dbReference>
<organism evidence="3 4">
    <name type="scientific">Stomoxys calcitrans</name>
    <name type="common">Stable fly</name>
    <name type="synonym">Conops calcitrans</name>
    <dbReference type="NCBI Taxonomy" id="35570"/>
    <lineage>
        <taxon>Eukaryota</taxon>
        <taxon>Metazoa</taxon>
        <taxon>Ecdysozoa</taxon>
        <taxon>Arthropoda</taxon>
        <taxon>Hexapoda</taxon>
        <taxon>Insecta</taxon>
        <taxon>Pterygota</taxon>
        <taxon>Neoptera</taxon>
        <taxon>Endopterygota</taxon>
        <taxon>Diptera</taxon>
        <taxon>Brachycera</taxon>
        <taxon>Muscomorpha</taxon>
        <taxon>Muscoidea</taxon>
        <taxon>Muscidae</taxon>
        <taxon>Stomoxys</taxon>
    </lineage>
</organism>
<evidence type="ECO:0000256" key="1">
    <source>
        <dbReference type="SAM" id="SignalP"/>
    </source>
</evidence>
<name>A0A1I8PJ37_STOCA</name>
<dbReference type="GO" id="GO:0004869">
    <property type="term" value="F:cysteine-type endopeptidase inhibitor activity"/>
    <property type="evidence" value="ECO:0007669"/>
    <property type="project" value="InterPro"/>
</dbReference>
<dbReference type="KEGG" id="scac:106085882"/>
<dbReference type="Gene3D" id="3.10.450.10">
    <property type="match status" value="1"/>
</dbReference>
<accession>A0A1I8PJ37</accession>
<keyword evidence="1" id="KW-0732">Signal</keyword>